<dbReference type="GO" id="GO:0016020">
    <property type="term" value="C:membrane"/>
    <property type="evidence" value="ECO:0007669"/>
    <property type="project" value="InterPro"/>
</dbReference>
<sequence length="102" mass="11891">IVTGVFPAMHYTPYVDPTFNSVEHIMRDVEGGWLLRYMHDNGTSMFSIMVYPHIFRGLYQRSYDSPREFIWCLRDVISPFMIVTASIRHALPRGQMSFRGAT</sequence>
<dbReference type="PANTHER" id="PTHR19271:SF16">
    <property type="entry name" value="CYTOCHROME B"/>
    <property type="match status" value="1"/>
</dbReference>
<dbReference type="PANTHER" id="PTHR19271">
    <property type="entry name" value="CYTOCHROME B"/>
    <property type="match status" value="1"/>
</dbReference>
<feature type="domain" description="Cytochrome b/b6 N-terminal region profile" evidence="1">
    <location>
        <begin position="1"/>
        <end position="102"/>
    </location>
</feature>
<organism evidence="2 3">
    <name type="scientific">Taxus chinensis</name>
    <name type="common">Chinese yew</name>
    <name type="synonym">Taxus wallichiana var. chinensis</name>
    <dbReference type="NCBI Taxonomy" id="29808"/>
    <lineage>
        <taxon>Eukaryota</taxon>
        <taxon>Viridiplantae</taxon>
        <taxon>Streptophyta</taxon>
        <taxon>Embryophyta</taxon>
        <taxon>Tracheophyta</taxon>
        <taxon>Spermatophyta</taxon>
        <taxon>Pinopsida</taxon>
        <taxon>Pinidae</taxon>
        <taxon>Conifers II</taxon>
        <taxon>Cupressales</taxon>
        <taxon>Taxaceae</taxon>
        <taxon>Taxus</taxon>
    </lineage>
</organism>
<dbReference type="OMA" id="FVQYIMS"/>
<dbReference type="EMBL" id="JAHRHJ020000006">
    <property type="protein sequence ID" value="KAH9312531.1"/>
    <property type="molecule type" value="Genomic_DNA"/>
</dbReference>
<dbReference type="InterPro" id="IPR005797">
    <property type="entry name" value="Cyt_b/b6_N"/>
</dbReference>
<dbReference type="GO" id="GO:0005739">
    <property type="term" value="C:mitochondrion"/>
    <property type="evidence" value="ECO:0007669"/>
    <property type="project" value="GOC"/>
</dbReference>
<accession>A0AA38L3Q4</accession>
<dbReference type="GO" id="GO:0008121">
    <property type="term" value="F:quinol-cytochrome-c reductase activity"/>
    <property type="evidence" value="ECO:0007669"/>
    <property type="project" value="TreeGrafter"/>
</dbReference>
<feature type="non-terminal residue" evidence="2">
    <location>
        <position position="102"/>
    </location>
</feature>
<reference evidence="2 3" key="1">
    <citation type="journal article" date="2021" name="Nat. Plants">
        <title>The Taxus genome provides insights into paclitaxel biosynthesis.</title>
        <authorList>
            <person name="Xiong X."/>
            <person name="Gou J."/>
            <person name="Liao Q."/>
            <person name="Li Y."/>
            <person name="Zhou Q."/>
            <person name="Bi G."/>
            <person name="Li C."/>
            <person name="Du R."/>
            <person name="Wang X."/>
            <person name="Sun T."/>
            <person name="Guo L."/>
            <person name="Liang H."/>
            <person name="Lu P."/>
            <person name="Wu Y."/>
            <person name="Zhang Z."/>
            <person name="Ro D.K."/>
            <person name="Shang Y."/>
            <person name="Huang S."/>
            <person name="Yan J."/>
        </authorList>
    </citation>
    <scope>NUCLEOTIDE SEQUENCE [LARGE SCALE GENOMIC DNA]</scope>
    <source>
        <strain evidence="2">Ta-2019</strain>
    </source>
</reference>
<gene>
    <name evidence="2" type="ORF">KI387_027566</name>
</gene>
<dbReference type="PROSITE" id="PS51002">
    <property type="entry name" value="CYTB_NTER"/>
    <property type="match status" value="1"/>
</dbReference>
<keyword evidence="3" id="KW-1185">Reference proteome</keyword>
<evidence type="ECO:0000313" key="3">
    <source>
        <dbReference type="Proteomes" id="UP000824469"/>
    </source>
</evidence>
<feature type="non-terminal residue" evidence="2">
    <location>
        <position position="1"/>
    </location>
</feature>
<dbReference type="InterPro" id="IPR016174">
    <property type="entry name" value="Di-haem_cyt_TM"/>
</dbReference>
<comment type="caution">
    <text evidence="2">The sequence shown here is derived from an EMBL/GenBank/DDBJ whole genome shotgun (WGS) entry which is preliminary data.</text>
</comment>
<dbReference type="InterPro" id="IPR027387">
    <property type="entry name" value="Cytb/b6-like_sf"/>
</dbReference>
<dbReference type="GO" id="GO:0016491">
    <property type="term" value="F:oxidoreductase activity"/>
    <property type="evidence" value="ECO:0007669"/>
    <property type="project" value="InterPro"/>
</dbReference>
<name>A0AA38L3Q4_TAXCH</name>
<dbReference type="Proteomes" id="UP000824469">
    <property type="component" value="Unassembled WGS sequence"/>
</dbReference>
<dbReference type="SUPFAM" id="SSF81342">
    <property type="entry name" value="Transmembrane di-heme cytochromes"/>
    <property type="match status" value="1"/>
</dbReference>
<evidence type="ECO:0000259" key="1">
    <source>
        <dbReference type="PROSITE" id="PS51002"/>
    </source>
</evidence>
<dbReference type="Gene3D" id="1.20.810.10">
    <property type="entry name" value="Cytochrome Bc1 Complex, Chain C"/>
    <property type="match status" value="1"/>
</dbReference>
<protein>
    <recommendedName>
        <fullName evidence="1">Cytochrome b/b6 N-terminal region profile domain-containing protein</fullName>
    </recommendedName>
</protein>
<proteinExistence type="predicted"/>
<evidence type="ECO:0000313" key="2">
    <source>
        <dbReference type="EMBL" id="KAH9312531.1"/>
    </source>
</evidence>
<dbReference type="Pfam" id="PF00033">
    <property type="entry name" value="Cytochrome_B"/>
    <property type="match status" value="1"/>
</dbReference>
<dbReference type="AlphaFoldDB" id="A0AA38L3Q4"/>
<dbReference type="GO" id="GO:0006122">
    <property type="term" value="P:mitochondrial electron transport, ubiquinol to cytochrome c"/>
    <property type="evidence" value="ECO:0007669"/>
    <property type="project" value="TreeGrafter"/>
</dbReference>